<proteinExistence type="predicted"/>
<gene>
    <name evidence="2" type="ORF">BCV70DRAFT_200323</name>
</gene>
<organism evidence="2 3">
    <name type="scientific">Testicularia cyperi</name>
    <dbReference type="NCBI Taxonomy" id="1882483"/>
    <lineage>
        <taxon>Eukaryota</taxon>
        <taxon>Fungi</taxon>
        <taxon>Dikarya</taxon>
        <taxon>Basidiomycota</taxon>
        <taxon>Ustilaginomycotina</taxon>
        <taxon>Ustilaginomycetes</taxon>
        <taxon>Ustilaginales</taxon>
        <taxon>Anthracoideaceae</taxon>
        <taxon>Testicularia</taxon>
    </lineage>
</organism>
<keyword evidence="3" id="KW-1185">Reference proteome</keyword>
<feature type="signal peptide" evidence="1">
    <location>
        <begin position="1"/>
        <end position="30"/>
    </location>
</feature>
<evidence type="ECO:0000256" key="1">
    <source>
        <dbReference type="SAM" id="SignalP"/>
    </source>
</evidence>
<dbReference type="AlphaFoldDB" id="A0A317XPI6"/>
<name>A0A317XPI6_9BASI</name>
<evidence type="ECO:0000313" key="2">
    <source>
        <dbReference type="EMBL" id="PWZ00167.1"/>
    </source>
</evidence>
<feature type="chain" id="PRO_5016370063" evidence="1">
    <location>
        <begin position="31"/>
        <end position="212"/>
    </location>
</feature>
<dbReference type="InParanoid" id="A0A317XPI6"/>
<reference evidence="2 3" key="1">
    <citation type="journal article" date="2018" name="Mol. Biol. Evol.">
        <title>Broad Genomic Sampling Reveals a Smut Pathogenic Ancestry of the Fungal Clade Ustilaginomycotina.</title>
        <authorList>
            <person name="Kijpornyongpan T."/>
            <person name="Mondo S.J."/>
            <person name="Barry K."/>
            <person name="Sandor L."/>
            <person name="Lee J."/>
            <person name="Lipzen A."/>
            <person name="Pangilinan J."/>
            <person name="LaButti K."/>
            <person name="Hainaut M."/>
            <person name="Henrissat B."/>
            <person name="Grigoriev I.V."/>
            <person name="Spatafora J.W."/>
            <person name="Aime M.C."/>
        </authorList>
    </citation>
    <scope>NUCLEOTIDE SEQUENCE [LARGE SCALE GENOMIC DNA]</scope>
    <source>
        <strain evidence="2 3">MCA 3645</strain>
    </source>
</reference>
<evidence type="ECO:0000313" key="3">
    <source>
        <dbReference type="Proteomes" id="UP000246740"/>
    </source>
</evidence>
<sequence length="212" mass="24495">MRLVSSCVRYCTKAWMLSILIALTVRCALTEEERRVKQQEYAQLYDLVQDSLRLDPPRTHGSVLDSSPHEHLEAIQKLFEPVRPPTSHEPNPPLLAMITPDELRDDQQRARVTASWMRVKSQLDELRLWLRTAIPEYLHPDNIKYQSVSALNAQDLHFGVVTAALTSNDKSEASRNIQQLTGHYYSKVDSAFNVMYRFRELMQEGYPLARDV</sequence>
<keyword evidence="1" id="KW-0732">Signal</keyword>
<accession>A0A317XPI6</accession>
<dbReference type="Proteomes" id="UP000246740">
    <property type="component" value="Unassembled WGS sequence"/>
</dbReference>
<protein>
    <submittedName>
        <fullName evidence="2">Uncharacterized protein</fullName>
    </submittedName>
</protein>
<dbReference type="EMBL" id="KZ819193">
    <property type="protein sequence ID" value="PWZ00167.1"/>
    <property type="molecule type" value="Genomic_DNA"/>
</dbReference>